<dbReference type="RefSeq" id="WP_202654983.1">
    <property type="nucleotide sequence ID" value="NZ_JAESWB010000233.1"/>
</dbReference>
<reference evidence="1 2" key="1">
    <citation type="submission" date="2021-01" db="EMBL/GenBank/DDBJ databases">
        <title>Genome public.</title>
        <authorList>
            <person name="Liu C."/>
            <person name="Sun Q."/>
        </authorList>
    </citation>
    <scope>NUCLEOTIDE SEQUENCE [LARGE SCALE GENOMIC DNA]</scope>
    <source>
        <strain evidence="1 2">YIM B02564</strain>
    </source>
</reference>
<dbReference type="EMBL" id="JAESWB010000233">
    <property type="protein sequence ID" value="MBL4953724.1"/>
    <property type="molecule type" value="Genomic_DNA"/>
</dbReference>
<name>A0ABS1TQY4_9BACI</name>
<dbReference type="Proteomes" id="UP000623967">
    <property type="component" value="Unassembled WGS sequence"/>
</dbReference>
<sequence>MIGTTLVALVGFGSFASAMELKEEKGFNGNYTQFNYHEVEGKVKSLSKNKMVVSFPFGGSRTYKITKNTRIEDYGLKLKKGVLVEVEANGKTARSIDTERTIDSHGIIVSDSKKQMKIKYRGITKSFTKAAHYYLDRDGYRGSLKGVPVEIKLDRNFKLLSAEIDDDFN</sequence>
<comment type="caution">
    <text evidence="1">The sequence shown here is derived from an EMBL/GenBank/DDBJ whole genome shotgun (WGS) entry which is preliminary data.</text>
</comment>
<evidence type="ECO:0000313" key="1">
    <source>
        <dbReference type="EMBL" id="MBL4953724.1"/>
    </source>
</evidence>
<proteinExistence type="predicted"/>
<organism evidence="1 2">
    <name type="scientific">Neobacillus paridis</name>
    <dbReference type="NCBI Taxonomy" id="2803862"/>
    <lineage>
        <taxon>Bacteria</taxon>
        <taxon>Bacillati</taxon>
        <taxon>Bacillota</taxon>
        <taxon>Bacilli</taxon>
        <taxon>Bacillales</taxon>
        <taxon>Bacillaceae</taxon>
        <taxon>Neobacillus</taxon>
    </lineage>
</organism>
<evidence type="ECO:0000313" key="2">
    <source>
        <dbReference type="Proteomes" id="UP000623967"/>
    </source>
</evidence>
<gene>
    <name evidence="1" type="ORF">JK635_16175</name>
</gene>
<accession>A0ABS1TQY4</accession>
<keyword evidence="2" id="KW-1185">Reference proteome</keyword>
<protein>
    <submittedName>
        <fullName evidence="1">Uncharacterized protein</fullName>
    </submittedName>
</protein>